<reference evidence="1 2" key="1">
    <citation type="journal article" date="2011" name="Genome Res.">
        <title>Phylogeny-wide analysis of social amoeba genomes highlights ancient origins for complex intercellular communication.</title>
        <authorList>
            <person name="Heidel A.J."/>
            <person name="Lawal H.M."/>
            <person name="Felder M."/>
            <person name="Schilde C."/>
            <person name="Helps N.R."/>
            <person name="Tunggal B."/>
            <person name="Rivero F."/>
            <person name="John U."/>
            <person name="Schleicher M."/>
            <person name="Eichinger L."/>
            <person name="Platzer M."/>
            <person name="Noegel A.A."/>
            <person name="Schaap P."/>
            <person name="Gloeckner G."/>
        </authorList>
    </citation>
    <scope>NUCLEOTIDE SEQUENCE [LARGE SCALE GENOMIC DNA]</scope>
    <source>
        <strain evidence="2">ATCC 26659 / Pp 5 / PN500</strain>
    </source>
</reference>
<comment type="caution">
    <text evidence="1">The sequence shown here is derived from an EMBL/GenBank/DDBJ whole genome shotgun (WGS) entry which is preliminary data.</text>
</comment>
<evidence type="ECO:0000313" key="1">
    <source>
        <dbReference type="EMBL" id="EFA76958.1"/>
    </source>
</evidence>
<dbReference type="Proteomes" id="UP000001396">
    <property type="component" value="Unassembled WGS sequence"/>
</dbReference>
<name>D3BNK7_HETP5</name>
<evidence type="ECO:0000313" key="2">
    <source>
        <dbReference type="Proteomes" id="UP000001396"/>
    </source>
</evidence>
<sequence>MYVFHKQHKDTTVFMNNNSSTTND</sequence>
<keyword evidence="2" id="KW-1185">Reference proteome</keyword>
<accession>D3BNK7</accession>
<dbReference type="AlphaFoldDB" id="D3BNK7"/>
<dbReference type="EMBL" id="ADBJ01000044">
    <property type="protein sequence ID" value="EFA76958.1"/>
    <property type="molecule type" value="Genomic_DNA"/>
</dbReference>
<protein>
    <submittedName>
        <fullName evidence="1">Uncharacterized protein</fullName>
    </submittedName>
</protein>
<dbReference type="InParanoid" id="D3BNK7"/>
<proteinExistence type="predicted"/>
<organism evidence="1 2">
    <name type="scientific">Heterostelium pallidum (strain ATCC 26659 / Pp 5 / PN500)</name>
    <name type="common">Cellular slime mold</name>
    <name type="synonym">Polysphondylium pallidum</name>
    <dbReference type="NCBI Taxonomy" id="670386"/>
    <lineage>
        <taxon>Eukaryota</taxon>
        <taxon>Amoebozoa</taxon>
        <taxon>Evosea</taxon>
        <taxon>Eumycetozoa</taxon>
        <taxon>Dictyostelia</taxon>
        <taxon>Acytosteliales</taxon>
        <taxon>Acytosteliaceae</taxon>
        <taxon>Heterostelium</taxon>
    </lineage>
</organism>
<gene>
    <name evidence="1" type="ORF">PPL_09710</name>
</gene>